<gene>
    <name evidence="2" type="ORF">E6C60_0937</name>
</gene>
<name>A0A4P8XGM7_9BACL</name>
<evidence type="ECO:0008006" key="4">
    <source>
        <dbReference type="Google" id="ProtNLM"/>
    </source>
</evidence>
<evidence type="ECO:0000256" key="1">
    <source>
        <dbReference type="SAM" id="Coils"/>
    </source>
</evidence>
<dbReference type="EMBL" id="CP040396">
    <property type="protein sequence ID" value="QCT01657.1"/>
    <property type="molecule type" value="Genomic_DNA"/>
</dbReference>
<dbReference type="Proteomes" id="UP000300879">
    <property type="component" value="Chromosome"/>
</dbReference>
<reference evidence="2 3" key="1">
    <citation type="submission" date="2019-05" db="EMBL/GenBank/DDBJ databases">
        <authorList>
            <person name="Chen C."/>
        </authorList>
    </citation>
    <scope>NUCLEOTIDE SEQUENCE [LARGE SCALE GENOMIC DNA]</scope>
    <source>
        <strain evidence="2 3">HB172198</strain>
    </source>
</reference>
<dbReference type="KEGG" id="palo:E6C60_0937"/>
<feature type="coiled-coil region" evidence="1">
    <location>
        <begin position="51"/>
        <end position="105"/>
    </location>
</feature>
<accession>A0A4P8XGM7</accession>
<evidence type="ECO:0000313" key="2">
    <source>
        <dbReference type="EMBL" id="QCT01657.1"/>
    </source>
</evidence>
<keyword evidence="3" id="KW-1185">Reference proteome</keyword>
<sequence length="169" mass="19379">MSGCESSTKTKETNIQPKDIQTYNMIVKEVYNDNIPFAQDGIFYTDSGKIIVGLKEENENTKQLKEKLETKLKDKVKFIEVEYSRSDLNQALNKLKTKLKEIDDAGIKMTHIGVGISEQKVNFVINEFDKQQFKDVNDVEKFIENLVTKQEKEMLDITYNPGMKTEVGG</sequence>
<protein>
    <recommendedName>
        <fullName evidence="4">Lipoprotein</fullName>
    </recommendedName>
</protein>
<keyword evidence="1" id="KW-0175">Coiled coil</keyword>
<proteinExistence type="predicted"/>
<evidence type="ECO:0000313" key="3">
    <source>
        <dbReference type="Proteomes" id="UP000300879"/>
    </source>
</evidence>
<organism evidence="2 3">
    <name type="scientific">Paenibacillus algicola</name>
    <dbReference type="NCBI Taxonomy" id="2565926"/>
    <lineage>
        <taxon>Bacteria</taxon>
        <taxon>Bacillati</taxon>
        <taxon>Bacillota</taxon>
        <taxon>Bacilli</taxon>
        <taxon>Bacillales</taxon>
        <taxon>Paenibacillaceae</taxon>
        <taxon>Paenibacillus</taxon>
    </lineage>
</organism>
<dbReference type="AlphaFoldDB" id="A0A4P8XGM7"/>